<dbReference type="PANTHER" id="PTHR13742">
    <property type="entry name" value="RETINOBLASTOMA-ASSOCIATED PROTEIN RB -RELATED"/>
    <property type="match status" value="1"/>
</dbReference>
<feature type="domain" description="Retinoblastoma-associated protein A-box" evidence="2">
    <location>
        <begin position="403"/>
        <end position="589"/>
    </location>
</feature>
<proteinExistence type="predicted"/>
<dbReference type="PANTHER" id="PTHR13742:SF17">
    <property type="entry name" value="RE32990P-RELATED"/>
    <property type="match status" value="1"/>
</dbReference>
<dbReference type="EMBL" id="VWRR01000012">
    <property type="protein sequence ID" value="KAF6002052.1"/>
    <property type="molecule type" value="Genomic_DNA"/>
</dbReference>
<dbReference type="Pfam" id="PF01858">
    <property type="entry name" value="RB_A"/>
    <property type="match status" value="1"/>
</dbReference>
<dbReference type="SMART" id="SM01368">
    <property type="entry name" value="RB_A"/>
    <property type="match status" value="1"/>
</dbReference>
<dbReference type="InterPro" id="IPR002719">
    <property type="entry name" value="RB_B"/>
</dbReference>
<feature type="region of interest" description="Disordered" evidence="1">
    <location>
        <begin position="742"/>
        <end position="783"/>
    </location>
</feature>
<dbReference type="SUPFAM" id="SSF47954">
    <property type="entry name" value="Cyclin-like"/>
    <property type="match status" value="2"/>
</dbReference>
<sequence>MESSIHGVEQWVRRLADQAGLEDALVVRALRLTDRVRFPENEASWAACALLAATESPEASGRILSALLKHTSLGLQPNSKGKGSHITDFFERAKLVSPRAQRLEQHLVVVANVHRKFVEMCQGNGKEQERAWIGFLTALALLSSRSGPLGELPDLISAYHLMVAVTRQLSLPTNKTTDIVEEEVERYRHCLEELAIPWDDPAAMRAQYEEVFVGRLGLDGCIFLQAQVLGQMLSEAHQAAVQDSVQALPPSARPEHRIPRFSLIMNQSLDALRAKRQRTTSLEESMQETSGDVPICIHRGRHESDIGASDARIAAPATTEDRDTSSGDNAGAPRSQSTVEAERLSPNGNVFDELAAAAALQHLARTAETDPGAKAVAVLQTPRRTAHAAQSPGRMPPPSPRRTPVRGGIASVRWVRAMTTIAAHACESIRSSYGAQGVDPLGFAPAAESYLRVSFGGRFHQETAQQRMSEALAVYWHALESILNAEVRRMNGSLAFVTKLLSVEPFHKALLLCAIETVCASYGIRDEIHFDHLLEAFDLSAFDFIKIIGAYVLNVENLPPQAKRRLAACQEYVLCVLAWQSESPLVRALRTGDMSPIPTAALDLFFDKLLMQADYRILSVCARLGISDETFENRVWSIFKHALAEQWELFVGRHLDTIVLCCVYGAGKIQNEVQLKFADIIRAYRSVVADSECLRPGDSLQAVYRDLALDDGGRGDIIAFYNIIFIPHMKRFLLGSSGSDAAAPTTSMTTTPETCARSESGAADDGLCSRQASPVSSPGPGPRIVEKIIASPLRLPRLRNQAGGLGVRASPASSPRNLLPAWALPSLSPQSTLTPFAPSRLATFRASALPPTSSPPPGIRSGAPRQSESVPTSSPDAPVAESSVTSPPGRRKLLFF</sequence>
<evidence type="ECO:0000259" key="2">
    <source>
        <dbReference type="SMART" id="SM01368"/>
    </source>
</evidence>
<dbReference type="Proteomes" id="UP000530660">
    <property type="component" value="Unassembled WGS sequence"/>
</dbReference>
<evidence type="ECO:0000313" key="4">
    <source>
        <dbReference type="Proteomes" id="UP000530660"/>
    </source>
</evidence>
<dbReference type="InterPro" id="IPR002720">
    <property type="entry name" value="RB_A"/>
</dbReference>
<dbReference type="Gene3D" id="1.10.472.10">
    <property type="entry name" value="Cyclin-like"/>
    <property type="match status" value="2"/>
</dbReference>
<evidence type="ECO:0000256" key="1">
    <source>
        <dbReference type="SAM" id="MobiDB-lite"/>
    </source>
</evidence>
<dbReference type="GO" id="GO:0005634">
    <property type="term" value="C:nucleus"/>
    <property type="evidence" value="ECO:0007669"/>
    <property type="project" value="InterPro"/>
</dbReference>
<feature type="region of interest" description="Disordered" evidence="1">
    <location>
        <begin position="844"/>
        <end position="896"/>
    </location>
</feature>
<name>A0A7J7IG24_9RHOD</name>
<dbReference type="InterPro" id="IPR028309">
    <property type="entry name" value="RB_fam"/>
</dbReference>
<dbReference type="Pfam" id="PF01857">
    <property type="entry name" value="RB_B"/>
    <property type="match status" value="1"/>
</dbReference>
<feature type="region of interest" description="Disordered" evidence="1">
    <location>
        <begin position="384"/>
        <end position="405"/>
    </location>
</feature>
<evidence type="ECO:0000313" key="3">
    <source>
        <dbReference type="EMBL" id="KAF6002052.1"/>
    </source>
</evidence>
<feature type="compositionally biased region" description="Low complexity" evidence="1">
    <location>
        <begin position="742"/>
        <end position="755"/>
    </location>
</feature>
<dbReference type="GO" id="GO:0006357">
    <property type="term" value="P:regulation of transcription by RNA polymerase II"/>
    <property type="evidence" value="ECO:0007669"/>
    <property type="project" value="InterPro"/>
</dbReference>
<keyword evidence="4" id="KW-1185">Reference proteome</keyword>
<feature type="compositionally biased region" description="Polar residues" evidence="1">
    <location>
        <begin position="864"/>
        <end position="875"/>
    </location>
</feature>
<reference evidence="3 4" key="1">
    <citation type="journal article" date="2020" name="J. Phycol.">
        <title>Comparative genome analysis reveals Cyanidiococcus gen. nov., a new extremophilic red algal genus sister to Cyanidioschyzon (Cyanidioschyzonaceae, Rhodophyta).</title>
        <authorList>
            <person name="Liu S.-L."/>
            <person name="Chiang Y.-R."/>
            <person name="Yoon H.S."/>
            <person name="Fu H.-Y."/>
        </authorList>
    </citation>
    <scope>NUCLEOTIDE SEQUENCE [LARGE SCALE GENOMIC DNA]</scope>
    <source>
        <strain evidence="3 4">THAL066</strain>
    </source>
</reference>
<dbReference type="GO" id="GO:0000977">
    <property type="term" value="F:RNA polymerase II transcription regulatory region sequence-specific DNA binding"/>
    <property type="evidence" value="ECO:0007669"/>
    <property type="project" value="TreeGrafter"/>
</dbReference>
<protein>
    <submittedName>
        <fullName evidence="3">Retinoblastoma-like</fullName>
    </submittedName>
</protein>
<dbReference type="GO" id="GO:2000134">
    <property type="term" value="P:negative regulation of G1/S transition of mitotic cell cycle"/>
    <property type="evidence" value="ECO:0007669"/>
    <property type="project" value="TreeGrafter"/>
</dbReference>
<comment type="caution">
    <text evidence="3">The sequence shown here is derived from an EMBL/GenBank/DDBJ whole genome shotgun (WGS) entry which is preliminary data.</text>
</comment>
<dbReference type="OrthoDB" id="844594at2759"/>
<dbReference type="GO" id="GO:0000785">
    <property type="term" value="C:chromatin"/>
    <property type="evidence" value="ECO:0007669"/>
    <property type="project" value="TreeGrafter"/>
</dbReference>
<accession>A0A7J7IG24</accession>
<dbReference type="InterPro" id="IPR036915">
    <property type="entry name" value="Cyclin-like_sf"/>
</dbReference>
<organism evidence="3 4">
    <name type="scientific">Cyanidiococcus yangmingshanensis</name>
    <dbReference type="NCBI Taxonomy" id="2690220"/>
    <lineage>
        <taxon>Eukaryota</taxon>
        <taxon>Rhodophyta</taxon>
        <taxon>Bangiophyceae</taxon>
        <taxon>Cyanidiales</taxon>
        <taxon>Cyanidiaceae</taxon>
        <taxon>Cyanidiococcus</taxon>
    </lineage>
</organism>
<dbReference type="CDD" id="cd20548">
    <property type="entry name" value="CYCLIN_RB-like"/>
    <property type="match status" value="1"/>
</dbReference>
<feature type="region of interest" description="Disordered" evidence="1">
    <location>
        <begin position="315"/>
        <end position="341"/>
    </location>
</feature>
<dbReference type="AlphaFoldDB" id="A0A7J7IG24"/>
<gene>
    <name evidence="3" type="primary">RBL1</name>
    <name evidence="3" type="ORF">F1559_003928</name>
</gene>
<dbReference type="GO" id="GO:0030154">
    <property type="term" value="P:cell differentiation"/>
    <property type="evidence" value="ECO:0007669"/>
    <property type="project" value="TreeGrafter"/>
</dbReference>
<dbReference type="GO" id="GO:0005667">
    <property type="term" value="C:transcription regulator complex"/>
    <property type="evidence" value="ECO:0007669"/>
    <property type="project" value="TreeGrafter"/>
</dbReference>